<organism evidence="5 6">
    <name type="scientific">Nesterenkonia sedimenti</name>
    <dbReference type="NCBI Taxonomy" id="1463632"/>
    <lineage>
        <taxon>Bacteria</taxon>
        <taxon>Bacillati</taxon>
        <taxon>Actinomycetota</taxon>
        <taxon>Actinomycetes</taxon>
        <taxon>Micrococcales</taxon>
        <taxon>Micrococcaceae</taxon>
        <taxon>Nesterenkonia</taxon>
    </lineage>
</organism>
<evidence type="ECO:0000259" key="4">
    <source>
        <dbReference type="PROSITE" id="PS50987"/>
    </source>
</evidence>
<evidence type="ECO:0000256" key="2">
    <source>
        <dbReference type="ARBA" id="ARBA00023125"/>
    </source>
</evidence>
<proteinExistence type="predicted"/>
<dbReference type="NCBIfam" id="NF033788">
    <property type="entry name" value="HTH_metalloreg"/>
    <property type="match status" value="1"/>
</dbReference>
<reference evidence="5 6" key="1">
    <citation type="submission" date="2020-04" db="EMBL/GenBank/DDBJ databases">
        <title>Nesterenkonia sp. nov., isolated from marine sediment.</title>
        <authorList>
            <person name="Zhang G."/>
        </authorList>
    </citation>
    <scope>NUCLEOTIDE SEQUENCE [LARGE SCALE GENOMIC DNA]</scope>
    <source>
        <strain evidence="5 6">MY13</strain>
    </source>
</reference>
<keyword evidence="1" id="KW-0805">Transcription regulation</keyword>
<dbReference type="PANTHER" id="PTHR33154:SF33">
    <property type="entry name" value="TRANSCRIPTIONAL REPRESSOR SDPR"/>
    <property type="match status" value="1"/>
</dbReference>
<dbReference type="SUPFAM" id="SSF46785">
    <property type="entry name" value="Winged helix' DNA-binding domain"/>
    <property type="match status" value="1"/>
</dbReference>
<dbReference type="CDD" id="cd00090">
    <property type="entry name" value="HTH_ARSR"/>
    <property type="match status" value="1"/>
</dbReference>
<evidence type="ECO:0000256" key="3">
    <source>
        <dbReference type="ARBA" id="ARBA00023163"/>
    </source>
</evidence>
<dbReference type="GO" id="GO:0003700">
    <property type="term" value="F:DNA-binding transcription factor activity"/>
    <property type="evidence" value="ECO:0007669"/>
    <property type="project" value="InterPro"/>
</dbReference>
<dbReference type="InterPro" id="IPR036390">
    <property type="entry name" value="WH_DNA-bd_sf"/>
</dbReference>
<accession>A0A7X8TIG1</accession>
<keyword evidence="3" id="KW-0804">Transcription</keyword>
<dbReference type="InterPro" id="IPR051081">
    <property type="entry name" value="HTH_MetalResp_TranReg"/>
</dbReference>
<evidence type="ECO:0000313" key="5">
    <source>
        <dbReference type="EMBL" id="NLS09348.1"/>
    </source>
</evidence>
<keyword evidence="2" id="KW-0238">DNA-binding</keyword>
<dbReference type="GO" id="GO:0003677">
    <property type="term" value="F:DNA binding"/>
    <property type="evidence" value="ECO:0007669"/>
    <property type="project" value="UniProtKB-KW"/>
</dbReference>
<dbReference type="AlphaFoldDB" id="A0A7X8TIG1"/>
<dbReference type="InterPro" id="IPR011991">
    <property type="entry name" value="ArsR-like_HTH"/>
</dbReference>
<comment type="caution">
    <text evidence="5">The sequence shown here is derived from an EMBL/GenBank/DDBJ whole genome shotgun (WGS) entry which is preliminary data.</text>
</comment>
<protein>
    <submittedName>
        <fullName evidence="5">Helix-turn-helix transcriptional regulator</fullName>
    </submittedName>
</protein>
<dbReference type="PRINTS" id="PR00778">
    <property type="entry name" value="HTHARSR"/>
</dbReference>
<dbReference type="InterPro" id="IPR001845">
    <property type="entry name" value="HTH_ArsR_DNA-bd_dom"/>
</dbReference>
<keyword evidence="6" id="KW-1185">Reference proteome</keyword>
<dbReference type="PANTHER" id="PTHR33154">
    <property type="entry name" value="TRANSCRIPTIONAL REGULATOR, ARSR FAMILY"/>
    <property type="match status" value="1"/>
</dbReference>
<dbReference type="Pfam" id="PF01022">
    <property type="entry name" value="HTH_5"/>
    <property type="match status" value="1"/>
</dbReference>
<gene>
    <name evidence="5" type="ORF">HGQ17_04865</name>
</gene>
<evidence type="ECO:0000313" key="6">
    <source>
        <dbReference type="Proteomes" id="UP000523139"/>
    </source>
</evidence>
<dbReference type="InterPro" id="IPR036388">
    <property type="entry name" value="WH-like_DNA-bd_sf"/>
</dbReference>
<evidence type="ECO:0000256" key="1">
    <source>
        <dbReference type="ARBA" id="ARBA00023015"/>
    </source>
</evidence>
<dbReference type="SMART" id="SM00418">
    <property type="entry name" value="HTH_ARSR"/>
    <property type="match status" value="1"/>
</dbReference>
<dbReference type="RefSeq" id="WP_168886850.1">
    <property type="nucleotide sequence ID" value="NZ_JABAHY010000003.1"/>
</dbReference>
<sequence>MDSWQAIADPSRRQILVLLSQRGEVTAGEIAENFTSTRSAISQHLAVLRAAGLVSMTAQGRRRLYRLHLPALQEVRSQIESFWTQELDTLAQEATAIADQRNPGHDRKTAR</sequence>
<dbReference type="Proteomes" id="UP000523139">
    <property type="component" value="Unassembled WGS sequence"/>
</dbReference>
<dbReference type="Gene3D" id="1.10.10.10">
    <property type="entry name" value="Winged helix-like DNA-binding domain superfamily/Winged helix DNA-binding domain"/>
    <property type="match status" value="1"/>
</dbReference>
<dbReference type="PROSITE" id="PS50987">
    <property type="entry name" value="HTH_ARSR_2"/>
    <property type="match status" value="1"/>
</dbReference>
<feature type="domain" description="HTH arsR-type" evidence="4">
    <location>
        <begin position="1"/>
        <end position="87"/>
    </location>
</feature>
<name>A0A7X8TIG1_9MICC</name>
<dbReference type="EMBL" id="JABAHY010000003">
    <property type="protein sequence ID" value="NLS09348.1"/>
    <property type="molecule type" value="Genomic_DNA"/>
</dbReference>